<accession>A0A1A8DE05</accession>
<sequence length="97" mass="11368">MEMIKLGLITALILTNVFCQELDADSWRARIEETKWPNTDVIRDFLVEMTRNPRLRQHFSLRGKKGCGKIQTARKRHKFQTFVGLMGKRRSDYEGAL</sequence>
<comment type="similarity">
    <text evidence="1">Belongs to the tachykinin family.</text>
</comment>
<feature type="signal peptide" evidence="3">
    <location>
        <begin position="1"/>
        <end position="19"/>
    </location>
</feature>
<reference evidence="4" key="2">
    <citation type="submission" date="2016-06" db="EMBL/GenBank/DDBJ databases">
        <title>The genome of a short-lived fish provides insights into sex chromosome evolution and the genetic control of aging.</title>
        <authorList>
            <person name="Reichwald K."/>
            <person name="Felder M."/>
            <person name="Petzold A."/>
            <person name="Koch P."/>
            <person name="Groth M."/>
            <person name="Platzer M."/>
        </authorList>
    </citation>
    <scope>NUCLEOTIDE SEQUENCE</scope>
    <source>
        <tissue evidence="4">Brain</tissue>
    </source>
</reference>
<evidence type="ECO:0000313" key="4">
    <source>
        <dbReference type="EMBL" id="SBQ32545.1"/>
    </source>
</evidence>
<evidence type="ECO:0000256" key="1">
    <source>
        <dbReference type="ARBA" id="ARBA00007518"/>
    </source>
</evidence>
<feature type="chain" id="PRO_5008368350" evidence="3">
    <location>
        <begin position="20"/>
        <end position="97"/>
    </location>
</feature>
<keyword evidence="2" id="KW-0027">Amidation</keyword>
<reference evidence="4" key="1">
    <citation type="submission" date="2016-05" db="EMBL/GenBank/DDBJ databases">
        <authorList>
            <person name="Lavstsen T."/>
            <person name="Jespersen J.S."/>
        </authorList>
    </citation>
    <scope>NUCLEOTIDE SEQUENCE</scope>
    <source>
        <tissue evidence="4">Brain</tissue>
    </source>
</reference>
<evidence type="ECO:0000256" key="2">
    <source>
        <dbReference type="ARBA" id="ARBA00022815"/>
    </source>
</evidence>
<dbReference type="PROSITE" id="PS00267">
    <property type="entry name" value="TACHYKININ"/>
    <property type="match status" value="1"/>
</dbReference>
<proteinExistence type="inferred from homology"/>
<keyword evidence="3" id="KW-0732">Signal</keyword>
<dbReference type="EMBL" id="HAEA01004065">
    <property type="protein sequence ID" value="SBQ32545.1"/>
    <property type="molecule type" value="Transcribed_RNA"/>
</dbReference>
<dbReference type="InterPro" id="IPR013055">
    <property type="entry name" value="Tachy_Neuro_lke_CS"/>
</dbReference>
<organism evidence="4">
    <name type="scientific">Nothobranchius kadleci</name>
    <name type="common">African annual killifish</name>
    <dbReference type="NCBI Taxonomy" id="1051664"/>
    <lineage>
        <taxon>Eukaryota</taxon>
        <taxon>Metazoa</taxon>
        <taxon>Chordata</taxon>
        <taxon>Craniata</taxon>
        <taxon>Vertebrata</taxon>
        <taxon>Euteleostomi</taxon>
        <taxon>Actinopterygii</taxon>
        <taxon>Neopterygii</taxon>
        <taxon>Teleostei</taxon>
        <taxon>Neoteleostei</taxon>
        <taxon>Acanthomorphata</taxon>
        <taxon>Ovalentaria</taxon>
        <taxon>Atherinomorphae</taxon>
        <taxon>Cyprinodontiformes</taxon>
        <taxon>Nothobranchiidae</taxon>
        <taxon>Nothobranchius</taxon>
    </lineage>
</organism>
<dbReference type="AlphaFoldDB" id="A0A1A8DE05"/>
<protein>
    <submittedName>
        <fullName evidence="4">Tachykinin 1</fullName>
    </submittedName>
</protein>
<name>A0A1A8DE05_NOTKA</name>
<evidence type="ECO:0000256" key="3">
    <source>
        <dbReference type="SAM" id="SignalP"/>
    </source>
</evidence>
<gene>
    <name evidence="4" type="primary">TAC1</name>
</gene>